<accession>A0A7S3PJY2</accession>
<protein>
    <recommendedName>
        <fullName evidence="1">CRAL-TRIO domain-containing protein</fullName>
    </recommendedName>
</protein>
<dbReference type="InterPro" id="IPR036273">
    <property type="entry name" value="CRAL/TRIO_N_dom_sf"/>
</dbReference>
<dbReference type="InterPro" id="IPR001251">
    <property type="entry name" value="CRAL-TRIO_dom"/>
</dbReference>
<feature type="domain" description="CRAL-TRIO" evidence="1">
    <location>
        <begin position="92"/>
        <end position="262"/>
    </location>
</feature>
<dbReference type="SUPFAM" id="SSF46938">
    <property type="entry name" value="CRAL/TRIO N-terminal domain"/>
    <property type="match status" value="1"/>
</dbReference>
<dbReference type="InterPro" id="IPR051064">
    <property type="entry name" value="SEC14/CRAL-TRIO_domain"/>
</dbReference>
<organism evidence="2">
    <name type="scientific">Aplanochytrium stocchinoi</name>
    <dbReference type="NCBI Taxonomy" id="215587"/>
    <lineage>
        <taxon>Eukaryota</taxon>
        <taxon>Sar</taxon>
        <taxon>Stramenopiles</taxon>
        <taxon>Bigyra</taxon>
        <taxon>Labyrinthulomycetes</taxon>
        <taxon>Thraustochytrida</taxon>
        <taxon>Thraustochytriidae</taxon>
        <taxon>Aplanochytrium</taxon>
    </lineage>
</organism>
<dbReference type="SUPFAM" id="SSF52087">
    <property type="entry name" value="CRAL/TRIO domain"/>
    <property type="match status" value="1"/>
</dbReference>
<dbReference type="Gene3D" id="3.40.525.10">
    <property type="entry name" value="CRAL-TRIO lipid binding domain"/>
    <property type="match status" value="1"/>
</dbReference>
<reference evidence="2" key="1">
    <citation type="submission" date="2021-01" db="EMBL/GenBank/DDBJ databases">
        <authorList>
            <person name="Corre E."/>
            <person name="Pelletier E."/>
            <person name="Niang G."/>
            <person name="Scheremetjew M."/>
            <person name="Finn R."/>
            <person name="Kale V."/>
            <person name="Holt S."/>
            <person name="Cochrane G."/>
            <person name="Meng A."/>
            <person name="Brown T."/>
            <person name="Cohen L."/>
        </authorList>
    </citation>
    <scope>NUCLEOTIDE SEQUENCE</scope>
    <source>
        <strain evidence="2">GSBS06</strain>
    </source>
</reference>
<sequence length="276" mass="31910">MDVTEQKSGFLGSLNEQQSEALDELKERMKESKFAETIKNHPQGDCYLLRFLRATMKNKTSKRVFRVEDAEKRLLKVLEWKESNQIQEPPEKLDVFRKVYPNYHWVDSKAGTLVWINRLGEAFNNMKPEHLTREMWGHCVGHEMEMAEEELRSTVEPGQEFRGYVSVADCKGIGLGALTRLSLISFISDTAGYNYPEVVGKIVLVNTPWIFPKLFAAFKPFIDKDTLSKFQIHSDIPLEFFRNEFDLDKLPVEYGGNNEMTVPYPLDSKKYTPGQD</sequence>
<dbReference type="Pfam" id="PF00650">
    <property type="entry name" value="CRAL_TRIO"/>
    <property type="match status" value="1"/>
</dbReference>
<dbReference type="SMART" id="SM00516">
    <property type="entry name" value="SEC14"/>
    <property type="match status" value="1"/>
</dbReference>
<name>A0A7S3PJY2_9STRA</name>
<dbReference type="PROSITE" id="PS50191">
    <property type="entry name" value="CRAL_TRIO"/>
    <property type="match status" value="1"/>
</dbReference>
<dbReference type="AlphaFoldDB" id="A0A7S3PJY2"/>
<dbReference type="PANTHER" id="PTHR23324:SF83">
    <property type="entry name" value="SEC14-LIKE PROTEIN 2"/>
    <property type="match status" value="1"/>
</dbReference>
<dbReference type="EMBL" id="HBIN01015719">
    <property type="protein sequence ID" value="CAE0441809.1"/>
    <property type="molecule type" value="Transcribed_RNA"/>
</dbReference>
<proteinExistence type="predicted"/>
<dbReference type="GO" id="GO:0005737">
    <property type="term" value="C:cytoplasm"/>
    <property type="evidence" value="ECO:0007669"/>
    <property type="project" value="TreeGrafter"/>
</dbReference>
<evidence type="ECO:0000313" key="2">
    <source>
        <dbReference type="EMBL" id="CAE0441809.1"/>
    </source>
</evidence>
<gene>
    <name evidence="2" type="ORF">ASTO00021_LOCUS11931</name>
</gene>
<dbReference type="PANTHER" id="PTHR23324">
    <property type="entry name" value="SEC14 RELATED PROTEIN"/>
    <property type="match status" value="1"/>
</dbReference>
<dbReference type="CDD" id="cd00170">
    <property type="entry name" value="SEC14"/>
    <property type="match status" value="1"/>
</dbReference>
<evidence type="ECO:0000259" key="1">
    <source>
        <dbReference type="PROSITE" id="PS50191"/>
    </source>
</evidence>
<dbReference type="InterPro" id="IPR036865">
    <property type="entry name" value="CRAL-TRIO_dom_sf"/>
</dbReference>